<dbReference type="UniPathway" id="UPA00070"/>
<evidence type="ECO:0000313" key="8">
    <source>
        <dbReference type="EMBL" id="KPL70889.1"/>
    </source>
</evidence>
<dbReference type="PANTHER" id="PTHR48109">
    <property type="entry name" value="DIHYDROOROTATE DEHYDROGENASE (QUINONE), MITOCHONDRIAL-RELATED"/>
    <property type="match status" value="1"/>
</dbReference>
<dbReference type="STRING" id="1134406.ADN00_17750"/>
<dbReference type="InterPro" id="IPR012135">
    <property type="entry name" value="Dihydroorotate_DH_1_2"/>
</dbReference>
<keyword evidence="6 8" id="KW-0560">Oxidoreductase</keyword>
<dbReference type="RefSeq" id="WP_075064390.1">
    <property type="nucleotide sequence ID" value="NZ_LGCL01000043.1"/>
</dbReference>
<evidence type="ECO:0000256" key="1">
    <source>
        <dbReference type="ARBA" id="ARBA00001917"/>
    </source>
</evidence>
<evidence type="ECO:0000256" key="6">
    <source>
        <dbReference type="ARBA" id="ARBA00023002"/>
    </source>
</evidence>
<organism evidence="8 9">
    <name type="scientific">Ornatilinea apprima</name>
    <dbReference type="NCBI Taxonomy" id="1134406"/>
    <lineage>
        <taxon>Bacteria</taxon>
        <taxon>Bacillati</taxon>
        <taxon>Chloroflexota</taxon>
        <taxon>Anaerolineae</taxon>
        <taxon>Anaerolineales</taxon>
        <taxon>Anaerolineaceae</taxon>
        <taxon>Ornatilinea</taxon>
    </lineage>
</organism>
<dbReference type="PANTHER" id="PTHR48109:SF3">
    <property type="entry name" value="SLL0744 PROTEIN"/>
    <property type="match status" value="1"/>
</dbReference>
<evidence type="ECO:0000313" key="9">
    <source>
        <dbReference type="Proteomes" id="UP000050417"/>
    </source>
</evidence>
<dbReference type="InterPro" id="IPR005720">
    <property type="entry name" value="Dihydroorotate_DH_cat"/>
</dbReference>
<evidence type="ECO:0000256" key="2">
    <source>
        <dbReference type="ARBA" id="ARBA00004725"/>
    </source>
</evidence>
<evidence type="ECO:0000259" key="7">
    <source>
        <dbReference type="Pfam" id="PF01180"/>
    </source>
</evidence>
<name>A0A0P6WQ13_9CHLR</name>
<evidence type="ECO:0000256" key="5">
    <source>
        <dbReference type="ARBA" id="ARBA00022975"/>
    </source>
</evidence>
<keyword evidence="4" id="KW-0288">FMN</keyword>
<comment type="cofactor">
    <cofactor evidence="1">
        <name>FMN</name>
        <dbReference type="ChEBI" id="CHEBI:58210"/>
    </cofactor>
</comment>
<dbReference type="PATRIC" id="fig|1134406.4.peg.2142"/>
<dbReference type="Pfam" id="PF01180">
    <property type="entry name" value="DHO_dh"/>
    <property type="match status" value="1"/>
</dbReference>
<dbReference type="NCBIfam" id="NF005741">
    <property type="entry name" value="PRK07565.1"/>
    <property type="match status" value="1"/>
</dbReference>
<dbReference type="EMBL" id="LGCL01000043">
    <property type="protein sequence ID" value="KPL70889.1"/>
    <property type="molecule type" value="Genomic_DNA"/>
</dbReference>
<dbReference type="InterPro" id="IPR013785">
    <property type="entry name" value="Aldolase_TIM"/>
</dbReference>
<dbReference type="EC" id="1.3.98.1" evidence="8"/>
<keyword evidence="9" id="KW-1185">Reference proteome</keyword>
<comment type="pathway">
    <text evidence="2">Pyrimidine metabolism; UMP biosynthesis via de novo pathway.</text>
</comment>
<evidence type="ECO:0000256" key="3">
    <source>
        <dbReference type="ARBA" id="ARBA00022630"/>
    </source>
</evidence>
<accession>A0A0P6WQ13</accession>
<comment type="caution">
    <text evidence="8">The sequence shown here is derived from an EMBL/GenBank/DDBJ whole genome shotgun (WGS) entry which is preliminary data.</text>
</comment>
<keyword evidence="5" id="KW-0665">Pyrimidine biosynthesis</keyword>
<dbReference type="Proteomes" id="UP000050417">
    <property type="component" value="Unassembled WGS sequence"/>
</dbReference>
<dbReference type="OrthoDB" id="9794954at2"/>
<keyword evidence="3" id="KW-0285">Flavoprotein</keyword>
<dbReference type="SUPFAM" id="SSF51395">
    <property type="entry name" value="FMN-linked oxidoreductases"/>
    <property type="match status" value="1"/>
</dbReference>
<dbReference type="PIRSF" id="PIRSF000164">
    <property type="entry name" value="DHO_oxidase"/>
    <property type="match status" value="1"/>
</dbReference>
<reference evidence="8 9" key="1">
    <citation type="submission" date="2015-07" db="EMBL/GenBank/DDBJ databases">
        <title>Genome sequence of Ornatilinea apprima DSM 23815.</title>
        <authorList>
            <person name="Hemp J."/>
            <person name="Ward L.M."/>
            <person name="Pace L.A."/>
            <person name="Fischer W.W."/>
        </authorList>
    </citation>
    <scope>NUCLEOTIDE SEQUENCE [LARGE SCALE GENOMIC DNA]</scope>
    <source>
        <strain evidence="8 9">P3M-1</strain>
    </source>
</reference>
<feature type="domain" description="Dihydroorotate dehydrogenase catalytic" evidence="7">
    <location>
        <begin position="78"/>
        <end position="291"/>
    </location>
</feature>
<dbReference type="InterPro" id="IPR050074">
    <property type="entry name" value="DHO_dehydrogenase"/>
</dbReference>
<dbReference type="AlphaFoldDB" id="A0A0P6WQ13"/>
<dbReference type="CDD" id="cd04739">
    <property type="entry name" value="DHOD_like"/>
    <property type="match status" value="1"/>
</dbReference>
<dbReference type="GO" id="GO:0044205">
    <property type="term" value="P:'de novo' UMP biosynthetic process"/>
    <property type="evidence" value="ECO:0007669"/>
    <property type="project" value="UniProtKB-UniPathway"/>
</dbReference>
<protein>
    <submittedName>
        <fullName evidence="8">Dihydroorotate dehydrogenase</fullName>
        <ecNumber evidence="8">1.3.98.1</ecNumber>
    </submittedName>
</protein>
<dbReference type="GO" id="GO:0006207">
    <property type="term" value="P:'de novo' pyrimidine nucleobase biosynthetic process"/>
    <property type="evidence" value="ECO:0007669"/>
    <property type="project" value="TreeGrafter"/>
</dbReference>
<sequence>MVDLSSKYMGLQLKNPLVASASPLSKKVGTIRKLEDQGISAVVMYSLFEEQINHASRELDYFLNLGTESFAEALTYFPEMQTYNVGPENYLDLIRKAKEAVQIPIIASLNGISSGGWVKYAKSIEEAGADALELNIYFVPTATETDSQQLEDAYVNLVYDVSEQIRIPLAVKISPYYTALPHFLSRLVKAGAKGLVLFNRFYQPDLDIENFEVQPSLHLSTSEDLRLPLRWIAILYGRLNASLALTSGVHTAQDAAKAIMAGADVAMMASELVEKGPGRVSEILVELQAWMEGKEYASVSQMRGSMSQKSVAQPAVFERANYMKALSTFDNRLKD</sequence>
<evidence type="ECO:0000256" key="4">
    <source>
        <dbReference type="ARBA" id="ARBA00022643"/>
    </source>
</evidence>
<dbReference type="GO" id="GO:1990663">
    <property type="term" value="F:dihydroorotate dehydrogenase (fumarate) activity"/>
    <property type="evidence" value="ECO:0007669"/>
    <property type="project" value="UniProtKB-EC"/>
</dbReference>
<gene>
    <name evidence="8" type="ORF">ADN00_17750</name>
</gene>
<dbReference type="GO" id="GO:0005737">
    <property type="term" value="C:cytoplasm"/>
    <property type="evidence" value="ECO:0007669"/>
    <property type="project" value="InterPro"/>
</dbReference>
<dbReference type="Gene3D" id="3.20.20.70">
    <property type="entry name" value="Aldolase class I"/>
    <property type="match status" value="1"/>
</dbReference>
<proteinExistence type="predicted"/>